<dbReference type="SUPFAM" id="SSF56112">
    <property type="entry name" value="Protein kinase-like (PK-like)"/>
    <property type="match status" value="1"/>
</dbReference>
<dbReference type="GO" id="GO:0004672">
    <property type="term" value="F:protein kinase activity"/>
    <property type="evidence" value="ECO:0007669"/>
    <property type="project" value="InterPro"/>
</dbReference>
<dbReference type="InterPro" id="IPR000719">
    <property type="entry name" value="Prot_kinase_dom"/>
</dbReference>
<dbReference type="PANTHER" id="PTHR12272:SF11">
    <property type="entry name" value="PAN2-PAN3 DEADENYLATION COMPLEX SUBUNIT PAN3"/>
    <property type="match status" value="1"/>
</dbReference>
<comment type="domain">
    <text evidence="7">The N-terminal zinc finger binds to poly(A) RNA.</text>
</comment>
<comment type="subunit">
    <text evidence="7">Homodimer. Forms a heterotrimer with a catalytic subunit PAN2 to form the poly(A)-nuclease (PAN) deadenylation complex. Interacts (via PAM-2 motif) with poly(A)-binding protein PAB1 (via PABC domain), conferring substrate specificity of the enzyme complex.</text>
</comment>
<dbReference type="GO" id="GO:0000932">
    <property type="term" value="C:P-body"/>
    <property type="evidence" value="ECO:0007669"/>
    <property type="project" value="TreeGrafter"/>
</dbReference>
<sequence>MPSSNPPRRQPSSPVVRTQSPAVGTLTPQAVNAPVFVPKFAAAAQAATTVPSGTFGTASTEAKVPSPPPQTTETAHSEIPTFVPEQQGYSVDQNGYEEQAEAYPEGEYAGSQEYTYQPEYDDYEYQVDQAGNAMQTMGLSTDPNYYHESGMGYPHDYESNMLVDSAYYHQAPVFMRQPLNYLLYTPYMPPELIRNPINTHFVPPSAELRQILQERSETTRGVAPLGLGLPEELQGYHTLVPLEPSLPGIERKKFGNWYSTVYRAIRMSDGIPHALRRIENFRLTNQAAFAPVEIWSQIQHPAIVPIREAFTTKAFDDNSLVVSYAYYPNARTLFDVHMKPKPPPPFPQTTYYGRHHQPQQQQQTVPERTLWSYIIQIASAIKKVHERGLAVRMIDVTKILVTGQNRVKISSCGIFDILMFGAPQQDIAYFQQEDLQKFGKLVFALCTNNMSAANQANLQKSVDSMKKFYSLDVQAFALYLCSKIPKTIDSVLEMLRPRILQEHDEALMATDRLEHELMGELENARLVRLMCKLGFINERPEFARDPRWSETGDRYIVKLFRDYVFHQVDENGNPVLDLSHVLTCLNKLDAGTDERIMLVARDEQSCLVVSYKDIKQCIANAFDDLLKSTTAIQSSRYK</sequence>
<keyword evidence="3 7" id="KW-0507">mRNA processing</keyword>
<feature type="binding site" evidence="7">
    <location>
        <begin position="397"/>
        <end position="398"/>
    </location>
    <ligand>
        <name>ATP</name>
        <dbReference type="ChEBI" id="CHEBI:30616"/>
    </ligand>
</feature>
<evidence type="ECO:0000256" key="8">
    <source>
        <dbReference type="SAM" id="MobiDB-lite"/>
    </source>
</evidence>
<dbReference type="FunFam" id="1.10.287.3700:FF:000001">
    <property type="entry name" value="PAN2-PAN3 deadenylation complex subunit PAN3"/>
    <property type="match status" value="1"/>
</dbReference>
<feature type="region of interest" description="Disordered" evidence="8">
    <location>
        <begin position="1"/>
        <end position="23"/>
    </location>
</feature>
<dbReference type="InParanoid" id="A0A409VYK4"/>
<dbReference type="GO" id="GO:0000289">
    <property type="term" value="P:nuclear-transcribed mRNA poly(A) tail shortening"/>
    <property type="evidence" value="ECO:0007669"/>
    <property type="project" value="UniProtKB-UniRule"/>
</dbReference>
<evidence type="ECO:0000313" key="10">
    <source>
        <dbReference type="EMBL" id="PPQ71329.1"/>
    </source>
</evidence>
<dbReference type="OrthoDB" id="204958at2759"/>
<evidence type="ECO:0000259" key="9">
    <source>
        <dbReference type="PROSITE" id="PS50011"/>
    </source>
</evidence>
<dbReference type="Gene3D" id="1.10.287.3700">
    <property type="match status" value="1"/>
</dbReference>
<protein>
    <recommendedName>
        <fullName evidence="7">PAN2-PAN3 deadenylation complex subunit PAN3</fullName>
    </recommendedName>
    <alternativeName>
        <fullName evidence="7">PAB1P-dependent poly(A)-specific ribonuclease</fullName>
    </alternativeName>
    <alternativeName>
        <fullName evidence="7">Poly(A)-nuclease deadenylation complex subunit 3</fullName>
        <shortName evidence="7">PAN deadenylation complex subunit 3</shortName>
    </alternativeName>
</protein>
<keyword evidence="5 7" id="KW-0067">ATP-binding</keyword>
<dbReference type="AlphaFoldDB" id="A0A409VYK4"/>
<dbReference type="STRING" id="231916.A0A409VYK4"/>
<dbReference type="InterPro" id="IPR041332">
    <property type="entry name" value="Pan3_CK"/>
</dbReference>
<feature type="region of interest" description="Knob domain" evidence="7">
    <location>
        <begin position="536"/>
        <end position="638"/>
    </location>
</feature>
<keyword evidence="2 7" id="KW-0963">Cytoplasm</keyword>
<comment type="caution">
    <text evidence="7">Lacks conserved residue(s) required for the propagation of feature annotation.</text>
</comment>
<comment type="similarity">
    <text evidence="7">Belongs to the protein kinase superfamily. PAN3 family.</text>
</comment>
<proteinExistence type="inferred from homology"/>
<comment type="domain">
    <text evidence="7">Contains a pseudokinase domain. The protein kinase domain is predicted to be catalytically inactive because some of the residues important for catalytic activity are substituted and it lacks the equivalent of the binding site for a peptide substrate. However, it has retained an ATP-binding site and ATP-binding is required for mRNA degradation, stimulating the activity of the PAN2 nuclease in vitro. The nucleotide-binding site is juxtaposed to the RNase active site of PAN2 in the complex and may actually bind nucleosides of a poly(A) RNA rather than ATP, feeding the poly(A)-tail to the active site of the deadenylase and thus increasing the efficiency with which this distributive enzyme degrades oligo(A) RNAs.</text>
</comment>
<dbReference type="GO" id="GO:0031251">
    <property type="term" value="C:PAN complex"/>
    <property type="evidence" value="ECO:0007669"/>
    <property type="project" value="UniProtKB-UniRule"/>
</dbReference>
<dbReference type="InterPro" id="IPR030844">
    <property type="entry name" value="PAN3"/>
</dbReference>
<evidence type="ECO:0000256" key="3">
    <source>
        <dbReference type="ARBA" id="ARBA00022664"/>
    </source>
</evidence>
<comment type="subcellular location">
    <subcellularLocation>
        <location evidence="1 7">Cytoplasm</location>
    </subcellularLocation>
</comment>
<accession>A0A409VYK4</accession>
<dbReference type="InterPro" id="IPR001245">
    <property type="entry name" value="Ser-Thr/Tyr_kinase_cat_dom"/>
</dbReference>
<dbReference type="EMBL" id="NHYE01005507">
    <property type="protein sequence ID" value="PPQ71329.1"/>
    <property type="molecule type" value="Genomic_DNA"/>
</dbReference>
<evidence type="ECO:0000256" key="1">
    <source>
        <dbReference type="ARBA" id="ARBA00004496"/>
    </source>
</evidence>
<keyword evidence="6 7" id="KW-0175">Coiled coil</keyword>
<dbReference type="GO" id="GO:0006397">
    <property type="term" value="P:mRNA processing"/>
    <property type="evidence" value="ECO:0007669"/>
    <property type="project" value="UniProtKB-KW"/>
</dbReference>
<evidence type="ECO:0000313" key="11">
    <source>
        <dbReference type="Proteomes" id="UP000284706"/>
    </source>
</evidence>
<dbReference type="PANTHER" id="PTHR12272">
    <property type="entry name" value="DEADENYLATION COMPLEX SUBUNIT PAN3"/>
    <property type="match status" value="1"/>
</dbReference>
<comment type="function">
    <text evidence="7">Regulatory subunit of the poly(A)-nuclease (PAN) deadenylation complex, one of two cytoplasmic mRNA deadenylases involved in mRNA turnover. PAN specifically shortens poly(A) tails of RNA and the activity is stimulated by poly(A)-binding protein PAB1. PAN deadenylation is followed by rapid degradation of the shortened mRNA tails by the CCR4-NOT complex. Deadenylated mRNAs are then degraded by two alternative mechanisms, namely exosome-mediated 3'-5' exonucleolytic degradation, or deadenlyation-dependent mRNA decaping and subsequent 5'-3' exonucleolytic degradation by XRN1. May also be involved in post-transcriptional maturation of mRNA poly(A) tails. PAN3 acts as a positive regulator for PAN activity, recruiting the catalytic subunit PAN2 to mRNA via its interaction with RNA and with PAB1.</text>
</comment>
<dbReference type="Pfam" id="PF18101">
    <property type="entry name" value="Pan3_CK"/>
    <property type="match status" value="1"/>
</dbReference>
<keyword evidence="11" id="KW-1185">Reference proteome</keyword>
<dbReference type="InterPro" id="IPR011009">
    <property type="entry name" value="Kinase-like_dom_sf"/>
</dbReference>
<reference evidence="10 11" key="1">
    <citation type="journal article" date="2018" name="Evol. Lett.">
        <title>Horizontal gene cluster transfer increased hallucinogenic mushroom diversity.</title>
        <authorList>
            <person name="Reynolds H.T."/>
            <person name="Vijayakumar V."/>
            <person name="Gluck-Thaler E."/>
            <person name="Korotkin H.B."/>
            <person name="Matheny P.B."/>
            <person name="Slot J.C."/>
        </authorList>
    </citation>
    <scope>NUCLEOTIDE SEQUENCE [LARGE SCALE GENOMIC DNA]</scope>
    <source>
        <strain evidence="10 11">SRW20</strain>
    </source>
</reference>
<gene>
    <name evidence="7" type="primary">PAN3</name>
    <name evidence="10" type="ORF">CVT26_011974</name>
</gene>
<dbReference type="GO" id="GO:0005524">
    <property type="term" value="F:ATP binding"/>
    <property type="evidence" value="ECO:0007669"/>
    <property type="project" value="UniProtKB-UniRule"/>
</dbReference>
<dbReference type="Gene3D" id="1.20.5.5160">
    <property type="match status" value="1"/>
</dbReference>
<dbReference type="Gene3D" id="1.10.510.10">
    <property type="entry name" value="Transferase(Phosphotransferase) domain 1"/>
    <property type="match status" value="1"/>
</dbReference>
<evidence type="ECO:0000256" key="4">
    <source>
        <dbReference type="ARBA" id="ARBA00022741"/>
    </source>
</evidence>
<feature type="coiled-coil region" evidence="7">
    <location>
        <begin position="497"/>
        <end position="535"/>
    </location>
</feature>
<evidence type="ECO:0000256" key="6">
    <source>
        <dbReference type="ARBA" id="ARBA00023054"/>
    </source>
</evidence>
<dbReference type="PROSITE" id="PS50011">
    <property type="entry name" value="PROTEIN_KINASE_DOM"/>
    <property type="match status" value="1"/>
</dbReference>
<organism evidence="10 11">
    <name type="scientific">Gymnopilus dilepis</name>
    <dbReference type="NCBI Taxonomy" id="231916"/>
    <lineage>
        <taxon>Eukaryota</taxon>
        <taxon>Fungi</taxon>
        <taxon>Dikarya</taxon>
        <taxon>Basidiomycota</taxon>
        <taxon>Agaricomycotina</taxon>
        <taxon>Agaricomycetes</taxon>
        <taxon>Agaricomycetidae</taxon>
        <taxon>Agaricales</taxon>
        <taxon>Agaricineae</taxon>
        <taxon>Hymenogastraceae</taxon>
        <taxon>Gymnopilus</taxon>
    </lineage>
</organism>
<dbReference type="FunCoup" id="A0A409VYK4">
    <property type="interactions" value="108"/>
</dbReference>
<dbReference type="HAMAP" id="MF_03181">
    <property type="entry name" value="PAN3"/>
    <property type="match status" value="1"/>
</dbReference>
<dbReference type="FunFam" id="1.20.5.5160:FF:000002">
    <property type="entry name" value="PAN2-PAN3 deadenylation complex subunit PAN3"/>
    <property type="match status" value="1"/>
</dbReference>
<feature type="domain" description="Protein kinase" evidence="9">
    <location>
        <begin position="247"/>
        <end position="542"/>
    </location>
</feature>
<dbReference type="GO" id="GO:0008143">
    <property type="term" value="F:poly(A) binding"/>
    <property type="evidence" value="ECO:0007669"/>
    <property type="project" value="TreeGrafter"/>
</dbReference>
<evidence type="ECO:0000256" key="2">
    <source>
        <dbReference type="ARBA" id="ARBA00022490"/>
    </source>
</evidence>
<evidence type="ECO:0000256" key="5">
    <source>
        <dbReference type="ARBA" id="ARBA00022840"/>
    </source>
</evidence>
<comment type="caution">
    <text evidence="10">The sequence shown here is derived from an EMBL/GenBank/DDBJ whole genome shotgun (WGS) entry which is preliminary data.</text>
</comment>
<dbReference type="Pfam" id="PF07714">
    <property type="entry name" value="PK_Tyr_Ser-Thr"/>
    <property type="match status" value="1"/>
</dbReference>
<evidence type="ECO:0000256" key="7">
    <source>
        <dbReference type="HAMAP-Rule" id="MF_03181"/>
    </source>
</evidence>
<feature type="region of interest" description="Disordered" evidence="8">
    <location>
        <begin position="53"/>
        <end position="76"/>
    </location>
</feature>
<keyword evidence="4 7" id="KW-0547">Nucleotide-binding</keyword>
<name>A0A409VYK4_9AGAR</name>
<comment type="domain">
    <text evidence="7">The pseudokinase domain, the coiled-coil (CC), and C-terminal knob domain (CK) form a structural unit (PKC) that forms an extensive high-affinity interaction surface for PAN2.</text>
</comment>
<feature type="binding site" evidence="7">
    <location>
        <position position="276"/>
    </location>
    <ligand>
        <name>ATP</name>
        <dbReference type="ChEBI" id="CHEBI:30616"/>
    </ligand>
</feature>
<dbReference type="Proteomes" id="UP000284706">
    <property type="component" value="Unassembled WGS sequence"/>
</dbReference>